<dbReference type="Proteomes" id="UP000214688">
    <property type="component" value="Chromosome"/>
</dbReference>
<accession>A0A223D5F1</accession>
<dbReference type="Pfam" id="PF13274">
    <property type="entry name" value="SocA_Panacea"/>
    <property type="match status" value="1"/>
</dbReference>
<sequence length="132" mass="15587">MTHKKLQKLCYYAYSWYLTLYKDKLINNRFEAWIHGPVDPGLYQEYKSFGWRPIPVVGSAPKFEDDVVSFLEDIWESYGDFTGDELEYLSHQETPWLAARAGLPATAACNTRLRDEVIREYYQRVYEEGQND</sequence>
<dbReference type="AlphaFoldDB" id="A0A223D5F1"/>
<feature type="domain" description="Antitoxin SocA-like Panacea" evidence="1">
    <location>
        <begin position="6"/>
        <end position="96"/>
    </location>
</feature>
<protein>
    <recommendedName>
        <fullName evidence="1">Antitoxin SocA-like Panacea domain-containing protein</fullName>
    </recommendedName>
</protein>
<dbReference type="KEGG" id="tab:CIG75_18885"/>
<organism evidence="2 3">
    <name type="scientific">Tumebacillus algifaecis</name>
    <dbReference type="NCBI Taxonomy" id="1214604"/>
    <lineage>
        <taxon>Bacteria</taxon>
        <taxon>Bacillati</taxon>
        <taxon>Bacillota</taxon>
        <taxon>Bacilli</taxon>
        <taxon>Bacillales</taxon>
        <taxon>Alicyclobacillaceae</taxon>
        <taxon>Tumebacillus</taxon>
    </lineage>
</organism>
<dbReference type="InterPro" id="IPR025272">
    <property type="entry name" value="SocA_Panacea"/>
</dbReference>
<name>A0A223D5F1_9BACL</name>
<proteinExistence type="predicted"/>
<dbReference type="OrthoDB" id="9799173at2"/>
<evidence type="ECO:0000313" key="3">
    <source>
        <dbReference type="Proteomes" id="UP000214688"/>
    </source>
</evidence>
<keyword evidence="3" id="KW-1185">Reference proteome</keyword>
<dbReference type="RefSeq" id="WP_094238028.1">
    <property type="nucleotide sequence ID" value="NZ_CP022657.1"/>
</dbReference>
<evidence type="ECO:0000313" key="2">
    <source>
        <dbReference type="EMBL" id="ASS76801.1"/>
    </source>
</evidence>
<reference evidence="2 3" key="1">
    <citation type="journal article" date="2015" name="Int. J. Syst. Evol. Microbiol.">
        <title>Tumebacillus algifaecis sp. nov., isolated from decomposing algal scum.</title>
        <authorList>
            <person name="Wu Y.F."/>
            <person name="Zhang B."/>
            <person name="Xing P."/>
            <person name="Wu Q.L."/>
            <person name="Liu S.J."/>
        </authorList>
    </citation>
    <scope>NUCLEOTIDE SEQUENCE [LARGE SCALE GENOMIC DNA]</scope>
    <source>
        <strain evidence="2 3">THMBR28</strain>
    </source>
</reference>
<evidence type="ECO:0000259" key="1">
    <source>
        <dbReference type="Pfam" id="PF13274"/>
    </source>
</evidence>
<gene>
    <name evidence="2" type="ORF">CIG75_18885</name>
</gene>
<dbReference type="EMBL" id="CP022657">
    <property type="protein sequence ID" value="ASS76801.1"/>
    <property type="molecule type" value="Genomic_DNA"/>
</dbReference>